<dbReference type="Gene3D" id="3.90.1150.10">
    <property type="entry name" value="Aspartate Aminotransferase, domain 1"/>
    <property type="match status" value="1"/>
</dbReference>
<evidence type="ECO:0000256" key="7">
    <source>
        <dbReference type="ARBA" id="ARBA00023239"/>
    </source>
</evidence>
<protein>
    <recommendedName>
        <fullName evidence="4">threonine-phosphate decarboxylase</fullName>
        <ecNumber evidence="4">4.1.1.81</ecNumber>
    </recommendedName>
    <alternativeName>
        <fullName evidence="8">L-threonine-O-3-phosphate decarboxylase</fullName>
    </alternativeName>
</protein>
<evidence type="ECO:0000256" key="9">
    <source>
        <dbReference type="ARBA" id="ARBA00048531"/>
    </source>
</evidence>
<comment type="cofactor">
    <cofactor evidence="1">
        <name>pyridoxal 5'-phosphate</name>
        <dbReference type="ChEBI" id="CHEBI:597326"/>
    </cofactor>
</comment>
<feature type="domain" description="Aminotransferase class I/classII large" evidence="10">
    <location>
        <begin position="55"/>
        <end position="304"/>
    </location>
</feature>
<dbReference type="InterPro" id="IPR015424">
    <property type="entry name" value="PyrdxlP-dep_Trfase"/>
</dbReference>
<dbReference type="EMBL" id="FNEB01000002">
    <property type="protein sequence ID" value="SDI33880.1"/>
    <property type="molecule type" value="Genomic_DNA"/>
</dbReference>
<dbReference type="GO" id="GO:0009236">
    <property type="term" value="P:cobalamin biosynthetic process"/>
    <property type="evidence" value="ECO:0007669"/>
    <property type="project" value="UniProtKB-UniPathway"/>
</dbReference>
<dbReference type="UniPathway" id="UPA00148"/>
<dbReference type="AlphaFoldDB" id="A0A1G8JTF9"/>
<dbReference type="Gene3D" id="3.40.640.10">
    <property type="entry name" value="Type I PLP-dependent aspartate aminotransferase-like (Major domain)"/>
    <property type="match status" value="1"/>
</dbReference>
<dbReference type="NCBIfam" id="TIGR01140">
    <property type="entry name" value="L_thr_O3P_dcar"/>
    <property type="match status" value="1"/>
</dbReference>
<keyword evidence="7" id="KW-0456">Lyase</keyword>
<dbReference type="OrthoDB" id="9799304at2"/>
<dbReference type="InterPro" id="IPR015421">
    <property type="entry name" value="PyrdxlP-dep_Trfase_major"/>
</dbReference>
<dbReference type="RefSeq" id="WP_090027565.1">
    <property type="nucleotide sequence ID" value="NZ_FNEB01000002.1"/>
</dbReference>
<dbReference type="PANTHER" id="PTHR42885:SF1">
    <property type="entry name" value="THREONINE-PHOSPHATE DECARBOXYLASE"/>
    <property type="match status" value="1"/>
</dbReference>
<dbReference type="InterPro" id="IPR015422">
    <property type="entry name" value="PyrdxlP-dep_Trfase_small"/>
</dbReference>
<dbReference type="Proteomes" id="UP000199340">
    <property type="component" value="Unassembled WGS sequence"/>
</dbReference>
<evidence type="ECO:0000256" key="8">
    <source>
        <dbReference type="ARBA" id="ARBA00029996"/>
    </source>
</evidence>
<accession>A0A1G8JTF9</accession>
<keyword evidence="6" id="KW-0663">Pyridoxal phosphate</keyword>
<comment type="catalytic activity">
    <reaction evidence="9">
        <text>O-phospho-L-threonine + H(+) = (R)-1-aminopropan-2-yl phosphate + CO2</text>
        <dbReference type="Rhea" id="RHEA:11492"/>
        <dbReference type="ChEBI" id="CHEBI:15378"/>
        <dbReference type="ChEBI" id="CHEBI:16526"/>
        <dbReference type="ChEBI" id="CHEBI:58563"/>
        <dbReference type="ChEBI" id="CHEBI:58675"/>
        <dbReference type="EC" id="4.1.1.81"/>
    </reaction>
</comment>
<dbReference type="InterPro" id="IPR004839">
    <property type="entry name" value="Aminotransferase_I/II_large"/>
</dbReference>
<dbReference type="GO" id="GO:0030170">
    <property type="term" value="F:pyridoxal phosphate binding"/>
    <property type="evidence" value="ECO:0007669"/>
    <property type="project" value="InterPro"/>
</dbReference>
<comment type="pathway">
    <text evidence="3">Cofactor biosynthesis; adenosylcobalamin biosynthesis.</text>
</comment>
<evidence type="ECO:0000256" key="3">
    <source>
        <dbReference type="ARBA" id="ARBA00004953"/>
    </source>
</evidence>
<dbReference type="STRING" id="490829.SAMN05421850_102251"/>
<gene>
    <name evidence="11" type="ORF">SAMN05421850_102251</name>
</gene>
<dbReference type="PANTHER" id="PTHR42885">
    <property type="entry name" value="HISTIDINOL-PHOSPHATE AMINOTRANSFERASE-RELATED"/>
    <property type="match status" value="1"/>
</dbReference>
<name>A0A1G8JTF9_9RHOB</name>
<evidence type="ECO:0000256" key="1">
    <source>
        <dbReference type="ARBA" id="ARBA00001933"/>
    </source>
</evidence>
<evidence type="ECO:0000313" key="11">
    <source>
        <dbReference type="EMBL" id="SDI33880.1"/>
    </source>
</evidence>
<evidence type="ECO:0000256" key="5">
    <source>
        <dbReference type="ARBA" id="ARBA00022573"/>
    </source>
</evidence>
<dbReference type="EC" id="4.1.1.81" evidence="4"/>
<evidence type="ECO:0000256" key="2">
    <source>
        <dbReference type="ARBA" id="ARBA00003444"/>
    </source>
</evidence>
<evidence type="ECO:0000256" key="4">
    <source>
        <dbReference type="ARBA" id="ARBA00012285"/>
    </source>
</evidence>
<keyword evidence="5" id="KW-0169">Cobalamin biosynthesis</keyword>
<evidence type="ECO:0000256" key="6">
    <source>
        <dbReference type="ARBA" id="ARBA00022898"/>
    </source>
</evidence>
<organism evidence="11 12">
    <name type="scientific">Lutimaribacter saemankumensis</name>
    <dbReference type="NCBI Taxonomy" id="490829"/>
    <lineage>
        <taxon>Bacteria</taxon>
        <taxon>Pseudomonadati</taxon>
        <taxon>Pseudomonadota</taxon>
        <taxon>Alphaproteobacteria</taxon>
        <taxon>Rhodobacterales</taxon>
        <taxon>Roseobacteraceae</taxon>
        <taxon>Lutimaribacter</taxon>
    </lineage>
</organism>
<dbReference type="InterPro" id="IPR005860">
    <property type="entry name" value="CobD"/>
</dbReference>
<keyword evidence="12" id="KW-1185">Reference proteome</keyword>
<comment type="function">
    <text evidence="2">Decarboxylates L-threonine-O-3-phosphate to yield (R)-1-amino-2-propanol O-2-phosphate, the precursor for the linkage between the nucleotide loop and the corrin ring in cobalamin.</text>
</comment>
<evidence type="ECO:0000313" key="12">
    <source>
        <dbReference type="Proteomes" id="UP000199340"/>
    </source>
</evidence>
<proteinExistence type="predicted"/>
<sequence length="321" mass="34313">MPDADHTQRDHGGGIDAAIAAYGGTRAGWLDLSTGINPVPYPLPDLPADAWTALPDAAAQHRLTEAARQLWRVPAGTGILAAPGASALIAQMPRLAPPGRVHIPHPTYNEHAAAFRGHGWSVTDTGERSDAQVVVHPNNPTGAWHDPEALNAPLVVIDESFADVSPDKSLVALAERPGRVVLKSFGKFWGLAGVRLGFAIAAPDTIARLADWLGPWPVSGPALSIGAAALSDAAWARNTRDRLNEDAARLDALMLRAGARLAGGTSLFRLYDVGDAARWQDHLARAHVWSRVFPYSKTRLRLGLPHPDRWGQLESALRDAP</sequence>
<dbReference type="Pfam" id="PF00155">
    <property type="entry name" value="Aminotran_1_2"/>
    <property type="match status" value="1"/>
</dbReference>
<evidence type="ECO:0000259" key="10">
    <source>
        <dbReference type="Pfam" id="PF00155"/>
    </source>
</evidence>
<dbReference type="GO" id="GO:0048472">
    <property type="term" value="F:threonine-phosphate decarboxylase activity"/>
    <property type="evidence" value="ECO:0007669"/>
    <property type="project" value="UniProtKB-EC"/>
</dbReference>
<reference evidence="11 12" key="1">
    <citation type="submission" date="2016-10" db="EMBL/GenBank/DDBJ databases">
        <authorList>
            <person name="de Groot N.N."/>
        </authorList>
    </citation>
    <scope>NUCLEOTIDE SEQUENCE [LARGE SCALE GENOMIC DNA]</scope>
    <source>
        <strain evidence="11 12">DSM 28010</strain>
    </source>
</reference>
<dbReference type="SUPFAM" id="SSF53383">
    <property type="entry name" value="PLP-dependent transferases"/>
    <property type="match status" value="1"/>
</dbReference>